<evidence type="ECO:0000259" key="2">
    <source>
        <dbReference type="SMART" id="SM00849"/>
    </source>
</evidence>
<dbReference type="RefSeq" id="WP_155303975.1">
    <property type="nucleotide sequence ID" value="NZ_AP021875.1"/>
</dbReference>
<sequence>MTVDGSYRIHHLAPRLYQIVLAPPIEGFDNFIAAWLVKGPDAVYLVDVGPAVTVTQLSGALDNLGVAHLDYICLTHIHIDHAGAIGHLARRFAETPVICHPKGAAHIVDPERLWQGTLKMLGDTARAYGRMLPVAPSSIATESDLAAAPFQLLDTPGHSPHHYAIAAADCLFAGEAGGVCLPLASTEPYLRPATPPRFFLETSLASIDRIMAASPQTICYGHFGLQNDGMRMLARHRDQLLFWKKTLGSALNEGNSDLQQDYEGLVDLMLYKDPNLKGFKQLPPEVRGRERGFLLNSVKGFVGYLAHCREKQDA</sequence>
<dbReference type="InterPro" id="IPR036866">
    <property type="entry name" value="RibonucZ/Hydroxyglut_hydro"/>
</dbReference>
<dbReference type="Gene3D" id="3.60.15.10">
    <property type="entry name" value="Ribonuclease Z/Hydroxyacylglutathione hydrolase-like"/>
    <property type="match status" value="1"/>
</dbReference>
<comment type="similarity">
    <text evidence="1">Belongs to the metallo-beta-lactamase superfamily. Class-B beta-lactamase family.</text>
</comment>
<evidence type="ECO:0000313" key="4">
    <source>
        <dbReference type="Proteomes" id="UP000427769"/>
    </source>
</evidence>
<proteinExistence type="inferred from homology"/>
<dbReference type="KEGG" id="dwd:DSCW_24320"/>
<dbReference type="PANTHER" id="PTHR42951:SF4">
    <property type="entry name" value="ACYL-COENZYME A THIOESTERASE MBLAC2"/>
    <property type="match status" value="1"/>
</dbReference>
<dbReference type="InterPro" id="IPR050855">
    <property type="entry name" value="NDM-1-like"/>
</dbReference>
<evidence type="ECO:0000256" key="1">
    <source>
        <dbReference type="ARBA" id="ARBA00005250"/>
    </source>
</evidence>
<gene>
    <name evidence="3" type="ORF">DSCW_24320</name>
</gene>
<dbReference type="OrthoDB" id="5443440at2"/>
<name>A0A5K7Z2S7_9BACT</name>
<keyword evidence="3" id="KW-0378">Hydrolase</keyword>
<dbReference type="EMBL" id="AP021875">
    <property type="protein sequence ID" value="BBO75015.1"/>
    <property type="molecule type" value="Genomic_DNA"/>
</dbReference>
<dbReference type="Pfam" id="PF00753">
    <property type="entry name" value="Lactamase_B"/>
    <property type="match status" value="1"/>
</dbReference>
<dbReference type="InterPro" id="IPR001279">
    <property type="entry name" value="Metallo-B-lactamas"/>
</dbReference>
<dbReference type="GO" id="GO:0016787">
    <property type="term" value="F:hydrolase activity"/>
    <property type="evidence" value="ECO:0007669"/>
    <property type="project" value="UniProtKB-KW"/>
</dbReference>
<evidence type="ECO:0000313" key="3">
    <source>
        <dbReference type="EMBL" id="BBO75015.1"/>
    </source>
</evidence>
<dbReference type="SUPFAM" id="SSF56281">
    <property type="entry name" value="Metallo-hydrolase/oxidoreductase"/>
    <property type="match status" value="1"/>
</dbReference>
<organism evidence="3 4">
    <name type="scientific">Desulfosarcina widdelii</name>
    <dbReference type="NCBI Taxonomy" id="947919"/>
    <lineage>
        <taxon>Bacteria</taxon>
        <taxon>Pseudomonadati</taxon>
        <taxon>Thermodesulfobacteriota</taxon>
        <taxon>Desulfobacteria</taxon>
        <taxon>Desulfobacterales</taxon>
        <taxon>Desulfosarcinaceae</taxon>
        <taxon>Desulfosarcina</taxon>
    </lineage>
</organism>
<dbReference type="SMART" id="SM00849">
    <property type="entry name" value="Lactamase_B"/>
    <property type="match status" value="1"/>
</dbReference>
<dbReference type="GO" id="GO:0017001">
    <property type="term" value="P:antibiotic catabolic process"/>
    <property type="evidence" value="ECO:0007669"/>
    <property type="project" value="UniProtKB-ARBA"/>
</dbReference>
<dbReference type="CDD" id="cd07726">
    <property type="entry name" value="ST1585-like_MBL-fold"/>
    <property type="match status" value="1"/>
</dbReference>
<protein>
    <submittedName>
        <fullName evidence="3">MBL fold metallo-hydrolase</fullName>
    </submittedName>
</protein>
<accession>A0A5K7Z2S7</accession>
<dbReference type="Proteomes" id="UP000427769">
    <property type="component" value="Chromosome"/>
</dbReference>
<feature type="domain" description="Metallo-beta-lactamase" evidence="2">
    <location>
        <begin position="31"/>
        <end position="222"/>
    </location>
</feature>
<reference evidence="3 4" key="1">
    <citation type="submission" date="2019-11" db="EMBL/GenBank/DDBJ databases">
        <title>Comparative genomics of hydrocarbon-degrading Desulfosarcina strains.</title>
        <authorList>
            <person name="Watanabe M."/>
            <person name="Kojima H."/>
            <person name="Fukui M."/>
        </authorList>
    </citation>
    <scope>NUCLEOTIDE SEQUENCE [LARGE SCALE GENOMIC DNA]</scope>
    <source>
        <strain evidence="3 4">PP31</strain>
    </source>
</reference>
<dbReference type="InterPro" id="IPR037482">
    <property type="entry name" value="ST1585_MBL-fold"/>
</dbReference>
<dbReference type="AlphaFoldDB" id="A0A5K7Z2S7"/>
<keyword evidence="4" id="KW-1185">Reference proteome</keyword>
<dbReference type="PANTHER" id="PTHR42951">
    <property type="entry name" value="METALLO-BETA-LACTAMASE DOMAIN-CONTAINING"/>
    <property type="match status" value="1"/>
</dbReference>